<dbReference type="Pfam" id="PF13115">
    <property type="entry name" value="YtkA"/>
    <property type="match status" value="1"/>
</dbReference>
<keyword evidence="4" id="KW-1185">Reference proteome</keyword>
<accession>A0A850ESQ9</accession>
<organism evidence="3 4">
    <name type="scientific">Paenibacillus agri</name>
    <dbReference type="NCBI Taxonomy" id="2744309"/>
    <lineage>
        <taxon>Bacteria</taxon>
        <taxon>Bacillati</taxon>
        <taxon>Bacillota</taxon>
        <taxon>Bacilli</taxon>
        <taxon>Bacillales</taxon>
        <taxon>Paenibacillaceae</taxon>
        <taxon>Paenibacillus</taxon>
    </lineage>
</organism>
<feature type="signal peptide" evidence="1">
    <location>
        <begin position="1"/>
        <end position="25"/>
    </location>
</feature>
<dbReference type="Proteomes" id="UP000564806">
    <property type="component" value="Unassembled WGS sequence"/>
</dbReference>
<evidence type="ECO:0000259" key="2">
    <source>
        <dbReference type="Pfam" id="PF13115"/>
    </source>
</evidence>
<dbReference type="InterPro" id="IPR032693">
    <property type="entry name" value="YtkA-like_dom"/>
</dbReference>
<feature type="domain" description="YtkA-like" evidence="2">
    <location>
        <begin position="41"/>
        <end position="122"/>
    </location>
</feature>
<proteinExistence type="predicted"/>
<dbReference type="EMBL" id="JABWCS010000216">
    <property type="protein sequence ID" value="NUU62820.1"/>
    <property type="molecule type" value="Genomic_DNA"/>
</dbReference>
<sequence length="142" mass="15078">MLNPRKTVSLLGIAFTLLLAGCASETGGGGHAGHSVDMSMEPIKVELDWSPAEVTVSSPVTFEATVTQEGKPVDDAREVLFEIVNKEGKTEKMELKGSSAGDGKYTAEGTFAEEGLYNVTSHVTARTQHSMPSKELSVKPLP</sequence>
<evidence type="ECO:0000313" key="4">
    <source>
        <dbReference type="Proteomes" id="UP000564806"/>
    </source>
</evidence>
<keyword evidence="1" id="KW-0732">Signal</keyword>
<comment type="caution">
    <text evidence="3">The sequence shown here is derived from an EMBL/GenBank/DDBJ whole genome shotgun (WGS) entry which is preliminary data.</text>
</comment>
<dbReference type="RefSeq" id="WP_175373265.1">
    <property type="nucleotide sequence ID" value="NZ_JABWCS010000216.1"/>
</dbReference>
<name>A0A850ESQ9_9BACL</name>
<dbReference type="AlphaFoldDB" id="A0A850ESQ9"/>
<protein>
    <submittedName>
        <fullName evidence="3">FixH family protein</fullName>
    </submittedName>
</protein>
<reference evidence="3" key="1">
    <citation type="submission" date="2020-06" db="EMBL/GenBank/DDBJ databases">
        <title>Paenibacillus sp. nov., isolated from soil.</title>
        <authorList>
            <person name="Seo Y.L."/>
        </authorList>
    </citation>
    <scope>NUCLEOTIDE SEQUENCE [LARGE SCALE GENOMIC DNA]</scope>
    <source>
        <strain evidence="3">JW14</strain>
    </source>
</reference>
<feature type="chain" id="PRO_5038577586" evidence="1">
    <location>
        <begin position="26"/>
        <end position="142"/>
    </location>
</feature>
<dbReference type="PROSITE" id="PS51257">
    <property type="entry name" value="PROKAR_LIPOPROTEIN"/>
    <property type="match status" value="1"/>
</dbReference>
<gene>
    <name evidence="3" type="ORF">HPT30_20955</name>
</gene>
<evidence type="ECO:0000256" key="1">
    <source>
        <dbReference type="SAM" id="SignalP"/>
    </source>
</evidence>
<evidence type="ECO:0000313" key="3">
    <source>
        <dbReference type="EMBL" id="NUU62820.1"/>
    </source>
</evidence>